<comment type="caution">
    <text evidence="3">The sequence shown here is derived from an EMBL/GenBank/DDBJ whole genome shotgun (WGS) entry which is preliminary data.</text>
</comment>
<dbReference type="InterPro" id="IPR029016">
    <property type="entry name" value="GAF-like_dom_sf"/>
</dbReference>
<dbReference type="Proteomes" id="UP000245793">
    <property type="component" value="Unassembled WGS sequence"/>
</dbReference>
<dbReference type="Gene3D" id="3.30.450.40">
    <property type="match status" value="1"/>
</dbReference>
<dbReference type="InterPro" id="IPR000614">
    <property type="entry name" value="FRMsr_CS"/>
</dbReference>
<evidence type="ECO:0000259" key="2">
    <source>
        <dbReference type="Pfam" id="PF01590"/>
    </source>
</evidence>
<dbReference type="PANTHER" id="PTHR21021:SF15">
    <property type="entry name" value="FREE METHIONINE-R-SULFOXIDE REDUCTASE"/>
    <property type="match status" value="1"/>
</dbReference>
<dbReference type="GO" id="GO:0033745">
    <property type="term" value="F:L-methionine-(R)-S-oxide reductase activity"/>
    <property type="evidence" value="ECO:0007669"/>
    <property type="project" value="TreeGrafter"/>
</dbReference>
<dbReference type="AlphaFoldDB" id="A0A2U1DN65"/>
<name>A0A2U1DN65_9FIRM</name>
<dbReference type="Pfam" id="PF01590">
    <property type="entry name" value="GAF"/>
    <property type="match status" value="1"/>
</dbReference>
<comment type="similarity">
    <text evidence="1">Belongs to the free Met sulfoxide reductase family.</text>
</comment>
<evidence type="ECO:0000256" key="1">
    <source>
        <dbReference type="ARBA" id="ARBA00038454"/>
    </source>
</evidence>
<dbReference type="RefSeq" id="WP_116480528.1">
    <property type="nucleotide sequence ID" value="NZ_QEKV01000011.1"/>
</dbReference>
<dbReference type="SUPFAM" id="SSF55781">
    <property type="entry name" value="GAF domain-like"/>
    <property type="match status" value="1"/>
</dbReference>
<sequence length="148" mass="16605">MDYERVIFNIKLQLHKESDKLANLCNSIAFIKELPDVSWAGVYLEKDGELVLGPFQGKAACNRIKVGSGVCGTAFKEGRTFVVSDVEKFPGHIACDSMSRSEIVVPIICNDKKIGVLDLDSYSLNRFNEFDKENLEEIVRLLIESNVF</sequence>
<dbReference type="EMBL" id="QEKV01000011">
    <property type="protein sequence ID" value="PVY89108.1"/>
    <property type="molecule type" value="Genomic_DNA"/>
</dbReference>
<dbReference type="FunFam" id="3.30.450.40:FF:000008">
    <property type="entry name" value="GAF domain-containing proteins"/>
    <property type="match status" value="1"/>
</dbReference>
<dbReference type="PROSITE" id="PS01320">
    <property type="entry name" value="UPF0067"/>
    <property type="match status" value="1"/>
</dbReference>
<reference evidence="3 4" key="1">
    <citation type="submission" date="2018-04" db="EMBL/GenBank/DDBJ databases">
        <title>Genomic Encyclopedia of Type Strains, Phase IV (KMG-IV): sequencing the most valuable type-strain genomes for metagenomic binning, comparative biology and taxonomic classification.</title>
        <authorList>
            <person name="Goeker M."/>
        </authorList>
    </citation>
    <scope>NUCLEOTIDE SEQUENCE [LARGE SCALE GENOMIC DNA]</scope>
    <source>
        <strain evidence="3 4">DSM 20705</strain>
    </source>
</reference>
<protein>
    <submittedName>
        <fullName evidence="3">GAF domain-containing protein</fullName>
    </submittedName>
</protein>
<proteinExistence type="inferred from homology"/>
<dbReference type="InterPro" id="IPR003018">
    <property type="entry name" value="GAF"/>
</dbReference>
<accession>A0A2U1DN65</accession>
<evidence type="ECO:0000313" key="3">
    <source>
        <dbReference type="EMBL" id="PVY89108.1"/>
    </source>
</evidence>
<gene>
    <name evidence="3" type="ORF">C7381_11137</name>
</gene>
<keyword evidence="4" id="KW-1185">Reference proteome</keyword>
<evidence type="ECO:0000313" key="4">
    <source>
        <dbReference type="Proteomes" id="UP000245793"/>
    </source>
</evidence>
<organism evidence="3 4">
    <name type="scientific">Ezakiella coagulans</name>
    <dbReference type="NCBI Taxonomy" id="46507"/>
    <lineage>
        <taxon>Bacteria</taxon>
        <taxon>Bacillati</taxon>
        <taxon>Bacillota</taxon>
        <taxon>Tissierellia</taxon>
        <taxon>Ezakiella</taxon>
    </lineage>
</organism>
<dbReference type="GO" id="GO:0005829">
    <property type="term" value="C:cytosol"/>
    <property type="evidence" value="ECO:0007669"/>
    <property type="project" value="TreeGrafter"/>
</dbReference>
<dbReference type="PANTHER" id="PTHR21021">
    <property type="entry name" value="GAF/PUTATIVE CYTOSKELETAL PROTEIN"/>
    <property type="match status" value="1"/>
</dbReference>
<feature type="domain" description="GAF" evidence="2">
    <location>
        <begin position="31"/>
        <end position="141"/>
    </location>
</feature>
<dbReference type="InterPro" id="IPR051330">
    <property type="entry name" value="Phosphatase_reg/MetRdx"/>
</dbReference>